<dbReference type="AlphaFoldDB" id="A0A5N6V2I2"/>
<evidence type="ECO:0000313" key="1">
    <source>
        <dbReference type="EMBL" id="KAE8165145.1"/>
    </source>
</evidence>
<dbReference type="Proteomes" id="UP000326950">
    <property type="component" value="Unassembled WGS sequence"/>
</dbReference>
<gene>
    <name evidence="1" type="ORF">BDV40DRAFT_258813</name>
</gene>
<evidence type="ECO:0000313" key="2">
    <source>
        <dbReference type="Proteomes" id="UP000326950"/>
    </source>
</evidence>
<proteinExistence type="predicted"/>
<keyword evidence="2" id="KW-1185">Reference proteome</keyword>
<organism evidence="1 2">
    <name type="scientific">Aspergillus tamarii</name>
    <dbReference type="NCBI Taxonomy" id="41984"/>
    <lineage>
        <taxon>Eukaryota</taxon>
        <taxon>Fungi</taxon>
        <taxon>Dikarya</taxon>
        <taxon>Ascomycota</taxon>
        <taxon>Pezizomycotina</taxon>
        <taxon>Eurotiomycetes</taxon>
        <taxon>Eurotiomycetidae</taxon>
        <taxon>Eurotiales</taxon>
        <taxon>Aspergillaceae</taxon>
        <taxon>Aspergillus</taxon>
        <taxon>Aspergillus subgen. Circumdati</taxon>
    </lineage>
</organism>
<protein>
    <submittedName>
        <fullName evidence="1">Uncharacterized protein</fullName>
    </submittedName>
</protein>
<reference evidence="1 2" key="1">
    <citation type="submission" date="2019-04" db="EMBL/GenBank/DDBJ databases">
        <title>Friends and foes A comparative genomics study of 23 Aspergillus species from section Flavi.</title>
        <authorList>
            <consortium name="DOE Joint Genome Institute"/>
            <person name="Kjaerbolling I."/>
            <person name="Vesth T."/>
            <person name="Frisvad J.C."/>
            <person name="Nybo J.L."/>
            <person name="Theobald S."/>
            <person name="Kildgaard S."/>
            <person name="Isbrandt T."/>
            <person name="Kuo A."/>
            <person name="Sato A."/>
            <person name="Lyhne E.K."/>
            <person name="Kogle M.E."/>
            <person name="Wiebenga A."/>
            <person name="Kun R.S."/>
            <person name="Lubbers R.J."/>
            <person name="Makela M.R."/>
            <person name="Barry K."/>
            <person name="Chovatia M."/>
            <person name="Clum A."/>
            <person name="Daum C."/>
            <person name="Haridas S."/>
            <person name="He G."/>
            <person name="LaButti K."/>
            <person name="Lipzen A."/>
            <person name="Mondo S."/>
            <person name="Riley R."/>
            <person name="Salamov A."/>
            <person name="Simmons B.A."/>
            <person name="Magnuson J.K."/>
            <person name="Henrissat B."/>
            <person name="Mortensen U.H."/>
            <person name="Larsen T.O."/>
            <person name="Devries R.P."/>
            <person name="Grigoriev I.V."/>
            <person name="Machida M."/>
            <person name="Baker S.E."/>
            <person name="Andersen M.R."/>
        </authorList>
    </citation>
    <scope>NUCLEOTIDE SEQUENCE [LARGE SCALE GENOMIC DNA]</scope>
    <source>
        <strain evidence="1 2">CBS 117626</strain>
    </source>
</reference>
<name>A0A5N6V2I2_ASPTM</name>
<dbReference type="EMBL" id="ML738602">
    <property type="protein sequence ID" value="KAE8165145.1"/>
    <property type="molecule type" value="Genomic_DNA"/>
</dbReference>
<accession>A0A5N6V2I2</accession>
<sequence>MTLCPPWKRQRTAIITRLKINSTGTACCAQVFLFLYSNNPPSTRRETRVTLLEPGVARSPIIYYNSRKQVSLTVQPY</sequence>